<dbReference type="RefSeq" id="WP_311591125.1">
    <property type="nucleotide sequence ID" value="NZ_JAVRFJ010000020.1"/>
</dbReference>
<evidence type="ECO:0000313" key="3">
    <source>
        <dbReference type="Proteomes" id="UP001180737"/>
    </source>
</evidence>
<organism evidence="2 3">
    <name type="scientific">Streptomyces gottesmaniae</name>
    <dbReference type="NCBI Taxonomy" id="3075518"/>
    <lineage>
        <taxon>Bacteria</taxon>
        <taxon>Bacillati</taxon>
        <taxon>Actinomycetota</taxon>
        <taxon>Actinomycetes</taxon>
        <taxon>Kitasatosporales</taxon>
        <taxon>Streptomycetaceae</taxon>
        <taxon>Streptomyces</taxon>
    </lineage>
</organism>
<feature type="region of interest" description="Disordered" evidence="1">
    <location>
        <begin position="1"/>
        <end position="28"/>
    </location>
</feature>
<name>A0ABU2Z1J6_9ACTN</name>
<feature type="compositionally biased region" description="Low complexity" evidence="1">
    <location>
        <begin position="1"/>
        <end position="16"/>
    </location>
</feature>
<evidence type="ECO:0000256" key="1">
    <source>
        <dbReference type="SAM" id="MobiDB-lite"/>
    </source>
</evidence>
<sequence length="61" mass="6368">MRAAPADPVVPGDPGDTTLCGEPTQGMDKLSYTPSGPGAPWFPPNNREWMCGDCDEALCSG</sequence>
<protein>
    <submittedName>
        <fullName evidence="2">Uncharacterized protein</fullName>
    </submittedName>
</protein>
<comment type="caution">
    <text evidence="2">The sequence shown here is derived from an EMBL/GenBank/DDBJ whole genome shotgun (WGS) entry which is preliminary data.</text>
</comment>
<dbReference type="EMBL" id="JAVRFJ010000020">
    <property type="protein sequence ID" value="MDT0570331.1"/>
    <property type="molecule type" value="Genomic_DNA"/>
</dbReference>
<proteinExistence type="predicted"/>
<keyword evidence="3" id="KW-1185">Reference proteome</keyword>
<gene>
    <name evidence="2" type="ORF">RM704_23155</name>
</gene>
<evidence type="ECO:0000313" key="2">
    <source>
        <dbReference type="EMBL" id="MDT0570331.1"/>
    </source>
</evidence>
<reference evidence="2" key="1">
    <citation type="submission" date="2024-05" db="EMBL/GenBank/DDBJ databases">
        <title>30 novel species of actinomycetes from the DSMZ collection.</title>
        <authorList>
            <person name="Nouioui I."/>
        </authorList>
    </citation>
    <scope>NUCLEOTIDE SEQUENCE</scope>
    <source>
        <strain evidence="2">DSM 3412</strain>
    </source>
</reference>
<accession>A0ABU2Z1J6</accession>
<dbReference type="Proteomes" id="UP001180737">
    <property type="component" value="Unassembled WGS sequence"/>
</dbReference>